<dbReference type="EMBL" id="AHOT01000001">
    <property type="protein sequence ID" value="EIM18904.1"/>
    <property type="molecule type" value="Genomic_DNA"/>
</dbReference>
<proteinExistence type="predicted"/>
<dbReference type="InterPro" id="IPR001633">
    <property type="entry name" value="EAL_dom"/>
</dbReference>
<reference evidence="3 4" key="1">
    <citation type="journal article" date="2012" name="PLoS Genet.">
        <title>Comparative Genomics of Plant-Associated Pseudomonas spp.: Insights into Diversity and Inheritance of Traits Involved in Multitrophic Interactions.</title>
        <authorList>
            <person name="Loper J.E."/>
            <person name="Hassan K.A."/>
            <person name="Mavrodi D.V."/>
            <person name="Davis E.W.II."/>
            <person name="Lim C.K."/>
            <person name="Shaffer B.T."/>
            <person name="Elbourne L.D."/>
            <person name="Stockwell V.O."/>
            <person name="Hartney S.L."/>
            <person name="Breakwell K."/>
            <person name="Henkels M.D."/>
            <person name="Tetu S.G."/>
            <person name="Rangel L.I."/>
            <person name="Kidarsa T.A."/>
            <person name="Wilson N.L."/>
            <person name="van de Mortel J.E."/>
            <person name="Song C."/>
            <person name="Blumhagen R."/>
            <person name="Radune D."/>
            <person name="Hostetler J.B."/>
            <person name="Brinkac L.M."/>
            <person name="Durkin A.S."/>
            <person name="Kluepfel D.A."/>
            <person name="Wechter W.P."/>
            <person name="Anderson A.J."/>
            <person name="Kim Y.C."/>
            <person name="Pierson L.S.III."/>
            <person name="Pierson E.A."/>
            <person name="Lindow S.E."/>
            <person name="Kobayashi D.Y."/>
            <person name="Raaijmakers J.M."/>
            <person name="Weller D.M."/>
            <person name="Thomashow L.S."/>
            <person name="Allen A.E."/>
            <person name="Paulsen I.T."/>
        </authorList>
    </citation>
    <scope>NUCLEOTIDE SEQUENCE [LARGE SCALE GENOMIC DNA]</scope>
    <source>
        <strain evidence="3 4">O6</strain>
    </source>
</reference>
<gene>
    <name evidence="3" type="primary">rocR</name>
    <name evidence="3" type="ORF">PchlO6_6085</name>
</gene>
<dbReference type="PANTHER" id="PTHR33121:SF70">
    <property type="entry name" value="SIGNALING PROTEIN YKOW"/>
    <property type="match status" value="1"/>
</dbReference>
<dbReference type="RefSeq" id="WP_009051512.1">
    <property type="nucleotide sequence ID" value="NZ_CM001490.1"/>
</dbReference>
<comment type="caution">
    <text evidence="3">The sequence shown here is derived from an EMBL/GenBank/DDBJ whole genome shotgun (WGS) entry which is preliminary data.</text>
</comment>
<evidence type="ECO:0000313" key="3">
    <source>
        <dbReference type="EMBL" id="EIM18904.1"/>
    </source>
</evidence>
<dbReference type="AlphaFoldDB" id="A0AB33X0I0"/>
<dbReference type="SMART" id="SM00052">
    <property type="entry name" value="EAL"/>
    <property type="match status" value="1"/>
</dbReference>
<name>A0AB33X0I0_9PSED</name>
<dbReference type="GO" id="GO:0000160">
    <property type="term" value="P:phosphorelay signal transduction system"/>
    <property type="evidence" value="ECO:0007669"/>
    <property type="project" value="InterPro"/>
</dbReference>
<dbReference type="InterPro" id="IPR011006">
    <property type="entry name" value="CheY-like_superfamily"/>
</dbReference>
<dbReference type="Pfam" id="PF00072">
    <property type="entry name" value="Response_reg"/>
    <property type="match status" value="1"/>
</dbReference>
<dbReference type="PANTHER" id="PTHR33121">
    <property type="entry name" value="CYCLIC DI-GMP PHOSPHODIESTERASE PDEF"/>
    <property type="match status" value="1"/>
</dbReference>
<feature type="domain" description="Response regulatory" evidence="2">
    <location>
        <begin position="4"/>
        <end position="122"/>
    </location>
</feature>
<sequence length="401" mass="45284">MSELRFLVLEDHGFQRAVAVKALHKIGHHQVLEASDGHEALLQLRAHGAVDIALCDIRMMGMDGLMFLRKACEARLVHAVVIVSELAPDLRRVVERILALQHFQLLGSIEKPLQTQVLEKILSRYQVCQDQYRGRPAGNAFAPSEQDVRQGLRRREFCAYFQPKLSLDSGECVGAEVLVRWVKRDGSVLSPAEFLPVIERCGLFEALFVDLLDQGLSLQRMIQDYGRSLRLAFNLEASQLEDDHLVDLIRQALQHHELPASGLMLELTEGALVRAPAASLENMVRLRMMGCGLSIDDFGVGYSSLERLCQMPFNEIKLDAGFIRNMMQQPRYRIVIRSMLKLARELEMTVVAEGIETEVQLNCLKQMGCDVGQGYYYARPMSGVDLMTWLFGRNVKAWCLA</sequence>
<accession>A0AB33X0I0</accession>
<organism evidence="3 4">
    <name type="scientific">Pseudomonas chlororaphis O6</name>
    <dbReference type="NCBI Taxonomy" id="1037915"/>
    <lineage>
        <taxon>Bacteria</taxon>
        <taxon>Pseudomonadati</taxon>
        <taxon>Pseudomonadota</taxon>
        <taxon>Gammaproteobacteria</taxon>
        <taxon>Pseudomonadales</taxon>
        <taxon>Pseudomonadaceae</taxon>
        <taxon>Pseudomonas</taxon>
    </lineage>
</organism>
<dbReference type="InterPro" id="IPR050706">
    <property type="entry name" value="Cyclic-di-GMP_PDE-like"/>
</dbReference>
<dbReference type="InterPro" id="IPR035919">
    <property type="entry name" value="EAL_sf"/>
</dbReference>
<feature type="domain" description="EAL" evidence="1">
    <location>
        <begin position="140"/>
        <end position="385"/>
    </location>
</feature>
<evidence type="ECO:0000259" key="1">
    <source>
        <dbReference type="SMART" id="SM00052"/>
    </source>
</evidence>
<dbReference type="InterPro" id="IPR001789">
    <property type="entry name" value="Sig_transdc_resp-reg_receiver"/>
</dbReference>
<dbReference type="SUPFAM" id="SSF141868">
    <property type="entry name" value="EAL domain-like"/>
    <property type="match status" value="1"/>
</dbReference>
<dbReference type="GO" id="GO:0071111">
    <property type="term" value="F:cyclic-guanylate-specific phosphodiesterase activity"/>
    <property type="evidence" value="ECO:0007669"/>
    <property type="project" value="InterPro"/>
</dbReference>
<dbReference type="Gene3D" id="3.20.20.450">
    <property type="entry name" value="EAL domain"/>
    <property type="match status" value="1"/>
</dbReference>
<dbReference type="Proteomes" id="UP000003790">
    <property type="component" value="Chromosome"/>
</dbReference>
<evidence type="ECO:0000259" key="2">
    <source>
        <dbReference type="SMART" id="SM00448"/>
    </source>
</evidence>
<protein>
    <submittedName>
        <fullName evidence="3">Response regulator RocR</fullName>
    </submittedName>
</protein>
<dbReference type="Pfam" id="PF00563">
    <property type="entry name" value="EAL"/>
    <property type="match status" value="1"/>
</dbReference>
<dbReference type="CDD" id="cd01948">
    <property type="entry name" value="EAL"/>
    <property type="match status" value="1"/>
</dbReference>
<dbReference type="SMART" id="SM00448">
    <property type="entry name" value="REC"/>
    <property type="match status" value="1"/>
</dbReference>
<evidence type="ECO:0000313" key="4">
    <source>
        <dbReference type="Proteomes" id="UP000003790"/>
    </source>
</evidence>
<dbReference type="Gene3D" id="3.40.50.2300">
    <property type="match status" value="1"/>
</dbReference>
<dbReference type="SUPFAM" id="SSF52172">
    <property type="entry name" value="CheY-like"/>
    <property type="match status" value="1"/>
</dbReference>